<dbReference type="CDD" id="cd00305">
    <property type="entry name" value="Cu-Zn_Superoxide_Dismutase"/>
    <property type="match status" value="1"/>
</dbReference>
<evidence type="ECO:0000259" key="2">
    <source>
        <dbReference type="Pfam" id="PF00080"/>
    </source>
</evidence>
<dbReference type="Pfam" id="PF00080">
    <property type="entry name" value="Sod_Cu"/>
    <property type="match status" value="1"/>
</dbReference>
<dbReference type="EMBL" id="REGN01013796">
    <property type="protein sequence ID" value="RMZ93455.1"/>
    <property type="molecule type" value="Genomic_DNA"/>
</dbReference>
<dbReference type="InterPro" id="IPR024134">
    <property type="entry name" value="SOD_Cu/Zn_/chaperone"/>
</dbReference>
<accession>A0A3M7P308</accession>
<evidence type="ECO:0000256" key="1">
    <source>
        <dbReference type="SAM" id="SignalP"/>
    </source>
</evidence>
<organism evidence="3 4">
    <name type="scientific">Brachionus plicatilis</name>
    <name type="common">Marine rotifer</name>
    <name type="synonym">Brachionus muelleri</name>
    <dbReference type="NCBI Taxonomy" id="10195"/>
    <lineage>
        <taxon>Eukaryota</taxon>
        <taxon>Metazoa</taxon>
        <taxon>Spiralia</taxon>
        <taxon>Gnathifera</taxon>
        <taxon>Rotifera</taxon>
        <taxon>Eurotatoria</taxon>
        <taxon>Monogononta</taxon>
        <taxon>Pseudotrocha</taxon>
        <taxon>Ploima</taxon>
        <taxon>Brachionidae</taxon>
        <taxon>Brachionus</taxon>
    </lineage>
</organism>
<dbReference type="STRING" id="10195.A0A3M7P308"/>
<keyword evidence="1" id="KW-0732">Signal</keyword>
<reference evidence="3 4" key="1">
    <citation type="journal article" date="2018" name="Sci. Rep.">
        <title>Genomic signatures of local adaptation to the degree of environmental predictability in rotifers.</title>
        <authorList>
            <person name="Franch-Gras L."/>
            <person name="Hahn C."/>
            <person name="Garcia-Roger E.M."/>
            <person name="Carmona M.J."/>
            <person name="Serra M."/>
            <person name="Gomez A."/>
        </authorList>
    </citation>
    <scope>NUCLEOTIDE SEQUENCE [LARGE SCALE GENOMIC DNA]</scope>
    <source>
        <strain evidence="3">HYR1</strain>
    </source>
</reference>
<sequence length="185" mass="20633">MKYLIFLLILSLSSNLSTNYQLSKKAFAIVEGEYEKSHIRGHVIFKQLNIFNLHVMVHITGIPSKLGPRLGFHVHKNGILNPLANTTVRCESAGPHYNPLNRPHGNISSWKRHVGDYGNMVVHNGTIKAQFVDRLTRLHRPFNIIGRTVVLHEREDDLGLGADKNSKINGNSGPPIACGMIGVWS</sequence>
<dbReference type="SUPFAM" id="SSF49329">
    <property type="entry name" value="Cu,Zn superoxide dismutase-like"/>
    <property type="match status" value="1"/>
</dbReference>
<proteinExistence type="predicted"/>
<evidence type="ECO:0000313" key="3">
    <source>
        <dbReference type="EMBL" id="RMZ93455.1"/>
    </source>
</evidence>
<comment type="caution">
    <text evidence="3">The sequence shown here is derived from an EMBL/GenBank/DDBJ whole genome shotgun (WGS) entry which is preliminary data.</text>
</comment>
<dbReference type="GO" id="GO:0006801">
    <property type="term" value="P:superoxide metabolic process"/>
    <property type="evidence" value="ECO:0007669"/>
    <property type="project" value="InterPro"/>
</dbReference>
<name>A0A3M7P308_BRAPC</name>
<feature type="signal peptide" evidence="1">
    <location>
        <begin position="1"/>
        <end position="19"/>
    </location>
</feature>
<dbReference type="InterPro" id="IPR001424">
    <property type="entry name" value="SOD_Cu_Zn_dom"/>
</dbReference>
<dbReference type="PRINTS" id="PR00068">
    <property type="entry name" value="CUZNDISMTASE"/>
</dbReference>
<dbReference type="OrthoDB" id="2015551at2759"/>
<dbReference type="AlphaFoldDB" id="A0A3M7P308"/>
<keyword evidence="4" id="KW-1185">Reference proteome</keyword>
<feature type="domain" description="Superoxide dismutase copper/zinc binding" evidence="2">
    <location>
        <begin position="40"/>
        <end position="181"/>
    </location>
</feature>
<dbReference type="Gene3D" id="2.60.40.200">
    <property type="entry name" value="Superoxide dismutase, copper/zinc binding domain"/>
    <property type="match status" value="1"/>
</dbReference>
<dbReference type="InterPro" id="IPR036423">
    <property type="entry name" value="SOD-like_Cu/Zn_dom_sf"/>
</dbReference>
<gene>
    <name evidence="3" type="ORF">BpHYR1_041202</name>
</gene>
<protein>
    <submittedName>
        <fullName evidence="3">Superoxide dismutase [Cu-Zn]</fullName>
    </submittedName>
</protein>
<evidence type="ECO:0000313" key="4">
    <source>
        <dbReference type="Proteomes" id="UP000276133"/>
    </source>
</evidence>
<dbReference type="GO" id="GO:0005507">
    <property type="term" value="F:copper ion binding"/>
    <property type="evidence" value="ECO:0007669"/>
    <property type="project" value="InterPro"/>
</dbReference>
<dbReference type="Proteomes" id="UP000276133">
    <property type="component" value="Unassembled WGS sequence"/>
</dbReference>
<dbReference type="PANTHER" id="PTHR10003">
    <property type="entry name" value="SUPEROXIDE DISMUTASE CU-ZN -RELATED"/>
    <property type="match status" value="1"/>
</dbReference>
<feature type="chain" id="PRO_5018139654" evidence="1">
    <location>
        <begin position="20"/>
        <end position="185"/>
    </location>
</feature>